<evidence type="ECO:0000313" key="2">
    <source>
        <dbReference type="EMBL" id="TWT84894.1"/>
    </source>
</evidence>
<feature type="region of interest" description="Disordered" evidence="1">
    <location>
        <begin position="22"/>
        <end position="44"/>
    </location>
</feature>
<dbReference type="GO" id="GO:0043571">
    <property type="term" value="P:maintenance of CRISPR repeat elements"/>
    <property type="evidence" value="ECO:0007669"/>
    <property type="project" value="InterPro"/>
</dbReference>
<name>A0A5C5ZC45_9BACT</name>
<dbReference type="AlphaFoldDB" id="A0A5C5ZC45"/>
<protein>
    <recommendedName>
        <fullName evidence="4">CRISPR-associated protein</fullName>
    </recommendedName>
</protein>
<organism evidence="2 3">
    <name type="scientific">Novipirellula herctigrandis</name>
    <dbReference type="NCBI Taxonomy" id="2527986"/>
    <lineage>
        <taxon>Bacteria</taxon>
        <taxon>Pseudomonadati</taxon>
        <taxon>Planctomycetota</taxon>
        <taxon>Planctomycetia</taxon>
        <taxon>Pirellulales</taxon>
        <taxon>Pirellulaceae</taxon>
        <taxon>Novipirellula</taxon>
    </lineage>
</organism>
<dbReference type="RefSeq" id="WP_146402805.1">
    <property type="nucleotide sequence ID" value="NZ_SJPJ01000001.1"/>
</dbReference>
<keyword evidence="3" id="KW-1185">Reference proteome</keyword>
<evidence type="ECO:0000256" key="1">
    <source>
        <dbReference type="SAM" id="MobiDB-lite"/>
    </source>
</evidence>
<evidence type="ECO:0000313" key="3">
    <source>
        <dbReference type="Proteomes" id="UP000315010"/>
    </source>
</evidence>
<accession>A0A5C5ZC45</accession>
<evidence type="ECO:0008006" key="4">
    <source>
        <dbReference type="Google" id="ProtNLM"/>
    </source>
</evidence>
<proteinExistence type="predicted"/>
<gene>
    <name evidence="2" type="ORF">CA13_63750</name>
</gene>
<sequence length="282" mass="31413">MTTATKNDVQRVTGLLVIEVINSNPNGDPDRESDPRQRPDWRGEISPVSFKRKLRDLVEDKDGIVWDQISSDLKIAAEEFGILESRGRDRKTIEGQIKDGTFKDAYWDGRVFGNTFLEEGTSGSIKTGVVQVGLGISVAPIEISRHTNTNKSGVQEGKDRGMAPMGYRFVPHGVYCMPFFVNPSMAPKSGCTQRDIDLMKALIPLAYSHTRSHARPMVEIRHAWVMTHKSQLGSCSDFALIDALAPTKKNEPDKASTAWTDYEVPTTLPKDFSEKVMLEDLV</sequence>
<reference evidence="2 3" key="1">
    <citation type="submission" date="2019-02" db="EMBL/GenBank/DDBJ databases">
        <title>Deep-cultivation of Planctomycetes and their phenomic and genomic characterization uncovers novel biology.</title>
        <authorList>
            <person name="Wiegand S."/>
            <person name="Jogler M."/>
            <person name="Boedeker C."/>
            <person name="Pinto D."/>
            <person name="Vollmers J."/>
            <person name="Rivas-Marin E."/>
            <person name="Kohn T."/>
            <person name="Peeters S.H."/>
            <person name="Heuer A."/>
            <person name="Rast P."/>
            <person name="Oberbeckmann S."/>
            <person name="Bunk B."/>
            <person name="Jeske O."/>
            <person name="Meyerdierks A."/>
            <person name="Storesund J.E."/>
            <person name="Kallscheuer N."/>
            <person name="Luecker S."/>
            <person name="Lage O.M."/>
            <person name="Pohl T."/>
            <person name="Merkel B.J."/>
            <person name="Hornburger P."/>
            <person name="Mueller R.-W."/>
            <person name="Bruemmer F."/>
            <person name="Labrenz M."/>
            <person name="Spormann A.M."/>
            <person name="Op Den Camp H."/>
            <person name="Overmann J."/>
            <person name="Amann R."/>
            <person name="Jetten M.S.M."/>
            <person name="Mascher T."/>
            <person name="Medema M.H."/>
            <person name="Devos D.P."/>
            <person name="Kaster A.-K."/>
            <person name="Ovreas L."/>
            <person name="Rohde M."/>
            <person name="Galperin M.Y."/>
            <person name="Jogler C."/>
        </authorList>
    </citation>
    <scope>NUCLEOTIDE SEQUENCE [LARGE SCALE GENOMIC DNA]</scope>
    <source>
        <strain evidence="2 3">CA13</strain>
    </source>
</reference>
<dbReference type="EMBL" id="SJPJ01000001">
    <property type="protein sequence ID" value="TWT84894.1"/>
    <property type="molecule type" value="Genomic_DNA"/>
</dbReference>
<dbReference type="InterPro" id="IPR006482">
    <property type="entry name" value="Cas7_Csh2/Csh2"/>
</dbReference>
<dbReference type="OrthoDB" id="9776792at2"/>
<feature type="compositionally biased region" description="Basic and acidic residues" evidence="1">
    <location>
        <begin position="28"/>
        <end position="43"/>
    </location>
</feature>
<comment type="caution">
    <text evidence="2">The sequence shown here is derived from an EMBL/GenBank/DDBJ whole genome shotgun (WGS) entry which is preliminary data.</text>
</comment>
<dbReference type="Proteomes" id="UP000315010">
    <property type="component" value="Unassembled WGS sequence"/>
</dbReference>
<dbReference type="Pfam" id="PF05107">
    <property type="entry name" value="Cas_Cas7"/>
    <property type="match status" value="1"/>
</dbReference>